<name>A0A4Y2K7V8_ARAVE</name>
<evidence type="ECO:0000313" key="2">
    <source>
        <dbReference type="Proteomes" id="UP000499080"/>
    </source>
</evidence>
<dbReference type="Proteomes" id="UP000499080">
    <property type="component" value="Unassembled WGS sequence"/>
</dbReference>
<reference evidence="1 2" key="1">
    <citation type="journal article" date="2019" name="Sci. Rep.">
        <title>Orb-weaving spider Araneus ventricosus genome elucidates the spidroin gene catalogue.</title>
        <authorList>
            <person name="Kono N."/>
            <person name="Nakamura H."/>
            <person name="Ohtoshi R."/>
            <person name="Moran D.A.P."/>
            <person name="Shinohara A."/>
            <person name="Yoshida Y."/>
            <person name="Fujiwara M."/>
            <person name="Mori M."/>
            <person name="Tomita M."/>
            <person name="Arakawa K."/>
        </authorList>
    </citation>
    <scope>NUCLEOTIDE SEQUENCE [LARGE SCALE GENOMIC DNA]</scope>
</reference>
<organism evidence="1 2">
    <name type="scientific">Araneus ventricosus</name>
    <name type="common">Orbweaver spider</name>
    <name type="synonym">Epeira ventricosa</name>
    <dbReference type="NCBI Taxonomy" id="182803"/>
    <lineage>
        <taxon>Eukaryota</taxon>
        <taxon>Metazoa</taxon>
        <taxon>Ecdysozoa</taxon>
        <taxon>Arthropoda</taxon>
        <taxon>Chelicerata</taxon>
        <taxon>Arachnida</taxon>
        <taxon>Araneae</taxon>
        <taxon>Araneomorphae</taxon>
        <taxon>Entelegynae</taxon>
        <taxon>Araneoidea</taxon>
        <taxon>Araneidae</taxon>
        <taxon>Araneus</taxon>
    </lineage>
</organism>
<gene>
    <name evidence="1" type="ORF">AVEN_101952_1</name>
</gene>
<dbReference type="EMBL" id="BGPR01004255">
    <property type="protein sequence ID" value="GBM97636.1"/>
    <property type="molecule type" value="Genomic_DNA"/>
</dbReference>
<proteinExistence type="predicted"/>
<dbReference type="AlphaFoldDB" id="A0A4Y2K7V8"/>
<keyword evidence="2" id="KW-1185">Reference proteome</keyword>
<comment type="caution">
    <text evidence="1">The sequence shown here is derived from an EMBL/GenBank/DDBJ whole genome shotgun (WGS) entry which is preliminary data.</text>
</comment>
<sequence length="113" mass="12911">MVKEHESGEGGYGFYPVAVFLTNIIRKLVNQYLLAKQLLAGSFYLSEKQRRISFLENPPKKGTYHKNGANSGLYLKFFLGGPRSLSQAEDVIFFPSSWALATWTCYMYWSKPD</sequence>
<protein>
    <submittedName>
        <fullName evidence="1">Uncharacterized protein</fullName>
    </submittedName>
</protein>
<accession>A0A4Y2K7V8</accession>
<evidence type="ECO:0000313" key="1">
    <source>
        <dbReference type="EMBL" id="GBM97636.1"/>
    </source>
</evidence>